<dbReference type="InterPro" id="IPR018946">
    <property type="entry name" value="PhoD-like_MPP"/>
</dbReference>
<dbReference type="InterPro" id="IPR038607">
    <property type="entry name" value="PhoD-like_sf"/>
</dbReference>
<organism evidence="3 4">
    <name type="scientific">Burkholderia cepacia</name>
    <name type="common">Pseudomonas cepacia</name>
    <dbReference type="NCBI Taxonomy" id="292"/>
    <lineage>
        <taxon>Bacteria</taxon>
        <taxon>Pseudomonadati</taxon>
        <taxon>Pseudomonadota</taxon>
        <taxon>Betaproteobacteria</taxon>
        <taxon>Burkholderiales</taxon>
        <taxon>Burkholderiaceae</taxon>
        <taxon>Burkholderia</taxon>
        <taxon>Burkholderia cepacia complex</taxon>
    </lineage>
</organism>
<sequence length="601" mass="67501">MDRRHFLKSSTFFTIAAATGTLGVPRSAPSATSTVRKGRYRFPQGVASGDPRDRSVVFWTRCVPVFEDARHRAKGVAHTVPLRLEVSTRPDFSALVASVPLRARATYDFTVRAKVTELSPNITYHYRFVAGDDVSASGVARTAPDADEANDRVRFAWLTCQDWSINHWQAMSLLAAESDLDFVVHVGDYIYETVGASRPGAVEAAHPPLRLPDGKPVADGRVYADTLEDYRTLYRTYRTDPRLQTLHRRLPMIAIWDDHEFSDDGWQDHQVYTNEERQETQRRRNASRAWAEYMPVDWSDVRFEPDNPSYTNIRIYREFRFGMLMHLVMTDERLYRDDHVVSEAAVARAHGHDPVNGDDAAGSRYFVNQNVLQRFEARGTPQLGRAPSMLGPEQTQWWKATLKGSPATWKVWGNEVMLNRLWAVMPGAPKTPAARLVVDCDAWDGYPAHKHELLSYLNEQGIRNVVAISGDLHAFQCGVVRDDPDPEKGTPVAVDFVCAGISSASFYSYLKAAWAGTPLVSLAATPAKLDTFLMTNNPDLRYADHDAQGYASATVTPERFSVVFNKVRPLNPDGTAPADALLERTRLTVPKDSVEVRVERF</sequence>
<evidence type="ECO:0000313" key="3">
    <source>
        <dbReference type="EMBL" id="PQP18304.1"/>
    </source>
</evidence>
<dbReference type="InterPro" id="IPR029052">
    <property type="entry name" value="Metallo-depent_PP-like"/>
</dbReference>
<dbReference type="Pfam" id="PF16655">
    <property type="entry name" value="PhoD_N"/>
    <property type="match status" value="1"/>
</dbReference>
<dbReference type="RefSeq" id="WP_105391008.1">
    <property type="nucleotide sequence ID" value="NZ_PUIQ01000015.1"/>
</dbReference>
<dbReference type="AlphaFoldDB" id="A0A2S8IU48"/>
<dbReference type="PANTHER" id="PTHR43606:SF2">
    <property type="entry name" value="ALKALINE PHOSPHATASE FAMILY PROTEIN (AFU_ORTHOLOGUE AFUA_5G03860)"/>
    <property type="match status" value="1"/>
</dbReference>
<feature type="domain" description="Phospholipase D N-terminal" evidence="2">
    <location>
        <begin position="44"/>
        <end position="142"/>
    </location>
</feature>
<dbReference type="Gene3D" id="2.60.40.380">
    <property type="entry name" value="Purple acid phosphatase-like, N-terminal"/>
    <property type="match status" value="1"/>
</dbReference>
<dbReference type="SUPFAM" id="SSF56300">
    <property type="entry name" value="Metallo-dependent phosphatases"/>
    <property type="match status" value="1"/>
</dbReference>
<dbReference type="Gene3D" id="3.60.21.70">
    <property type="entry name" value="PhoD-like phosphatase"/>
    <property type="match status" value="1"/>
</dbReference>
<dbReference type="Proteomes" id="UP000238206">
    <property type="component" value="Unassembled WGS sequence"/>
</dbReference>
<name>A0A2S8IU48_BURCE</name>
<dbReference type="PROSITE" id="PS51318">
    <property type="entry name" value="TAT"/>
    <property type="match status" value="1"/>
</dbReference>
<dbReference type="Pfam" id="PF09423">
    <property type="entry name" value="PhoD"/>
    <property type="match status" value="1"/>
</dbReference>
<dbReference type="InterPro" id="IPR052900">
    <property type="entry name" value="Phospholipid_Metab_Enz"/>
</dbReference>
<proteinExistence type="predicted"/>
<feature type="domain" description="PhoD-like phosphatase metallophosphatase" evidence="1">
    <location>
        <begin position="155"/>
        <end position="562"/>
    </location>
</feature>
<accession>A0A2S8IU48</accession>
<evidence type="ECO:0000313" key="4">
    <source>
        <dbReference type="Proteomes" id="UP000238206"/>
    </source>
</evidence>
<gene>
    <name evidence="3" type="ORF">C5615_14130</name>
</gene>
<dbReference type="CDD" id="cd07389">
    <property type="entry name" value="MPP_PhoD"/>
    <property type="match status" value="1"/>
</dbReference>
<evidence type="ECO:0000259" key="2">
    <source>
        <dbReference type="Pfam" id="PF16655"/>
    </source>
</evidence>
<evidence type="ECO:0000259" key="1">
    <source>
        <dbReference type="Pfam" id="PF09423"/>
    </source>
</evidence>
<dbReference type="InterPro" id="IPR006311">
    <property type="entry name" value="TAT_signal"/>
</dbReference>
<dbReference type="InterPro" id="IPR032093">
    <property type="entry name" value="PhoD_N"/>
</dbReference>
<comment type="caution">
    <text evidence="3">The sequence shown here is derived from an EMBL/GenBank/DDBJ whole genome shotgun (WGS) entry which is preliminary data.</text>
</comment>
<reference evidence="3 4" key="1">
    <citation type="submission" date="2018-02" db="EMBL/GenBank/DDBJ databases">
        <title>Draft genome sequencing of Burkholderia cepacia Y14-15.</title>
        <authorList>
            <person name="Zheng B.-X."/>
        </authorList>
    </citation>
    <scope>NUCLEOTIDE SEQUENCE [LARGE SCALE GENOMIC DNA]</scope>
    <source>
        <strain evidence="3 4">Y14-15</strain>
    </source>
</reference>
<protein>
    <submittedName>
        <fullName evidence="3">Alkaline phosphatase</fullName>
    </submittedName>
</protein>
<dbReference type="EMBL" id="PUIQ01000015">
    <property type="protein sequence ID" value="PQP18304.1"/>
    <property type="molecule type" value="Genomic_DNA"/>
</dbReference>
<dbReference type="PANTHER" id="PTHR43606">
    <property type="entry name" value="PHOSPHATASE, PUTATIVE (AFU_ORTHOLOGUE AFUA_6G08710)-RELATED"/>
    <property type="match status" value="1"/>
</dbReference>